<feature type="compositionally biased region" description="Basic and acidic residues" evidence="1">
    <location>
        <begin position="1"/>
        <end position="17"/>
    </location>
</feature>
<dbReference type="RefSeq" id="WP_381247847.1">
    <property type="nucleotide sequence ID" value="NZ_JBHTBI010000002.1"/>
</dbReference>
<reference evidence="3" key="1">
    <citation type="journal article" date="2019" name="Int. J. Syst. Evol. Microbiol.">
        <title>The Global Catalogue of Microorganisms (GCM) 10K type strain sequencing project: providing services to taxonomists for standard genome sequencing and annotation.</title>
        <authorList>
            <consortium name="The Broad Institute Genomics Platform"/>
            <consortium name="The Broad Institute Genome Sequencing Center for Infectious Disease"/>
            <person name="Wu L."/>
            <person name="Ma J."/>
        </authorList>
    </citation>
    <scope>NUCLEOTIDE SEQUENCE [LARGE SCALE GENOMIC DNA]</scope>
    <source>
        <strain evidence="3">CGMCC 4.7198</strain>
    </source>
</reference>
<name>A0ABW2VB40_9ACTN</name>
<sequence length="47" mass="5299">MRNRLDDMITEARKPDADCPYLNPESLEGEPRGVLQQGRTAPVRMNG</sequence>
<evidence type="ECO:0000313" key="3">
    <source>
        <dbReference type="Proteomes" id="UP001596957"/>
    </source>
</evidence>
<dbReference type="EMBL" id="JBHTEC010000001">
    <property type="protein sequence ID" value="MFD0280887.1"/>
    <property type="molecule type" value="Genomic_DNA"/>
</dbReference>
<protein>
    <submittedName>
        <fullName evidence="2">Uncharacterized protein</fullName>
    </submittedName>
</protein>
<gene>
    <name evidence="2" type="ORF">ACFQZP_04230</name>
</gene>
<evidence type="ECO:0000313" key="2">
    <source>
        <dbReference type="EMBL" id="MFD0280887.1"/>
    </source>
</evidence>
<keyword evidence="3" id="KW-1185">Reference proteome</keyword>
<comment type="caution">
    <text evidence="2">The sequence shown here is derived from an EMBL/GenBank/DDBJ whole genome shotgun (WGS) entry which is preliminary data.</text>
</comment>
<accession>A0ABW2VB40</accession>
<evidence type="ECO:0000256" key="1">
    <source>
        <dbReference type="SAM" id="MobiDB-lite"/>
    </source>
</evidence>
<proteinExistence type="predicted"/>
<feature type="region of interest" description="Disordered" evidence="1">
    <location>
        <begin position="1"/>
        <end position="32"/>
    </location>
</feature>
<organism evidence="2 3">
    <name type="scientific">Streptomyces lutosisoli</name>
    <dbReference type="NCBI Taxonomy" id="2665721"/>
    <lineage>
        <taxon>Bacteria</taxon>
        <taxon>Bacillati</taxon>
        <taxon>Actinomycetota</taxon>
        <taxon>Actinomycetes</taxon>
        <taxon>Kitasatosporales</taxon>
        <taxon>Streptomycetaceae</taxon>
        <taxon>Streptomyces</taxon>
    </lineage>
</organism>
<dbReference type="Proteomes" id="UP001596957">
    <property type="component" value="Unassembled WGS sequence"/>
</dbReference>